<dbReference type="PROSITE" id="PS00518">
    <property type="entry name" value="ZF_RING_1"/>
    <property type="match status" value="1"/>
</dbReference>
<protein>
    <recommendedName>
        <fullName evidence="6">RING-type domain-containing protein</fullName>
    </recommendedName>
</protein>
<reference evidence="7 8" key="1">
    <citation type="journal article" date="2019" name="Sci. Data">
        <title>Hybrid genome assembly and annotation of Danionella translucida.</title>
        <authorList>
            <person name="Kadobianskyi M."/>
            <person name="Schulze L."/>
            <person name="Schuelke M."/>
            <person name="Judkewitz B."/>
        </authorList>
    </citation>
    <scope>NUCLEOTIDE SEQUENCE [LARGE SCALE GENOMIC DNA]</scope>
    <source>
        <strain evidence="7 8">Bolton</strain>
    </source>
</reference>
<keyword evidence="8" id="KW-1185">Reference proteome</keyword>
<dbReference type="SUPFAM" id="SSF57850">
    <property type="entry name" value="RING/U-box"/>
    <property type="match status" value="1"/>
</dbReference>
<evidence type="ECO:0000256" key="3">
    <source>
        <dbReference type="ARBA" id="ARBA00022833"/>
    </source>
</evidence>
<organism evidence="7 8">
    <name type="scientific">Danionella cerebrum</name>
    <dbReference type="NCBI Taxonomy" id="2873325"/>
    <lineage>
        <taxon>Eukaryota</taxon>
        <taxon>Metazoa</taxon>
        <taxon>Chordata</taxon>
        <taxon>Craniata</taxon>
        <taxon>Vertebrata</taxon>
        <taxon>Euteleostomi</taxon>
        <taxon>Actinopterygii</taxon>
        <taxon>Neopterygii</taxon>
        <taxon>Teleostei</taxon>
        <taxon>Ostariophysi</taxon>
        <taxon>Cypriniformes</taxon>
        <taxon>Danionidae</taxon>
        <taxon>Danioninae</taxon>
        <taxon>Danionella</taxon>
    </lineage>
</organism>
<keyword evidence="2 4" id="KW-0863">Zinc-finger</keyword>
<evidence type="ECO:0000256" key="5">
    <source>
        <dbReference type="SAM" id="MobiDB-lite"/>
    </source>
</evidence>
<gene>
    <name evidence="7" type="ORF">DNTS_004413</name>
</gene>
<comment type="caution">
    <text evidence="7">The sequence shown here is derived from an EMBL/GenBank/DDBJ whole genome shotgun (WGS) entry which is preliminary data.</text>
</comment>
<dbReference type="PROSITE" id="PS50089">
    <property type="entry name" value="ZF_RING_2"/>
    <property type="match status" value="1"/>
</dbReference>
<keyword evidence="1" id="KW-0479">Metal-binding</keyword>
<dbReference type="InterPro" id="IPR017907">
    <property type="entry name" value="Znf_RING_CS"/>
</dbReference>
<dbReference type="InterPro" id="IPR027370">
    <property type="entry name" value="Znf-RING_euk"/>
</dbReference>
<dbReference type="InterPro" id="IPR013083">
    <property type="entry name" value="Znf_RING/FYVE/PHD"/>
</dbReference>
<dbReference type="EMBL" id="SRMA01026967">
    <property type="protein sequence ID" value="TRY64813.1"/>
    <property type="molecule type" value="Genomic_DNA"/>
</dbReference>
<evidence type="ECO:0000256" key="2">
    <source>
        <dbReference type="ARBA" id="ARBA00022771"/>
    </source>
</evidence>
<dbReference type="OrthoDB" id="128536at2759"/>
<feature type="domain" description="RING-type" evidence="6">
    <location>
        <begin position="32"/>
        <end position="74"/>
    </location>
</feature>
<feature type="region of interest" description="Disordered" evidence="5">
    <location>
        <begin position="85"/>
        <end position="109"/>
    </location>
</feature>
<evidence type="ECO:0000256" key="1">
    <source>
        <dbReference type="ARBA" id="ARBA00022723"/>
    </source>
</evidence>
<name>A0A553NH89_9TELE</name>
<proteinExistence type="predicted"/>
<keyword evidence="3" id="KW-0862">Zinc</keyword>
<accession>A0A553NH89</accession>
<dbReference type="InterPro" id="IPR001841">
    <property type="entry name" value="Znf_RING"/>
</dbReference>
<sequence>MSDSEMSEFASIVERIERGEVPMRNIERELLCPVCKELFTHPLVLPCQHSVCHRCVKELLMPGSEEPDNTPTHSLMYCRSGSGDMYTGSDSSGPGSPRTRVPSPGSDRLTRAGTYTQICIVRLLSTLCQHGALCPAANIYSFTDLLEINNIMLH</sequence>
<evidence type="ECO:0000313" key="8">
    <source>
        <dbReference type="Proteomes" id="UP000316079"/>
    </source>
</evidence>
<evidence type="ECO:0000259" key="6">
    <source>
        <dbReference type="PROSITE" id="PS50089"/>
    </source>
</evidence>
<dbReference type="AlphaFoldDB" id="A0A553NH89"/>
<evidence type="ECO:0000313" key="7">
    <source>
        <dbReference type="EMBL" id="TRY64813.1"/>
    </source>
</evidence>
<evidence type="ECO:0000256" key="4">
    <source>
        <dbReference type="PROSITE-ProRule" id="PRU00175"/>
    </source>
</evidence>
<dbReference type="Pfam" id="PF13445">
    <property type="entry name" value="zf-RING_UBOX"/>
    <property type="match status" value="1"/>
</dbReference>
<dbReference type="Proteomes" id="UP000316079">
    <property type="component" value="Unassembled WGS sequence"/>
</dbReference>
<dbReference type="Gene3D" id="3.30.40.10">
    <property type="entry name" value="Zinc/RING finger domain, C3HC4 (zinc finger)"/>
    <property type="match status" value="1"/>
</dbReference>
<dbReference type="GO" id="GO:0008270">
    <property type="term" value="F:zinc ion binding"/>
    <property type="evidence" value="ECO:0007669"/>
    <property type="project" value="UniProtKB-KW"/>
</dbReference>
<dbReference type="STRING" id="623744.A0A553NH89"/>